<dbReference type="PANTHER" id="PTHR30363:SF44">
    <property type="entry name" value="AGA OPERON TRANSCRIPTIONAL REPRESSOR-RELATED"/>
    <property type="match status" value="1"/>
</dbReference>
<gene>
    <name evidence="5" type="ORF">SU60_17960</name>
</gene>
<comment type="caution">
    <text evidence="5">The sequence shown here is derived from an EMBL/GenBank/DDBJ whole genome shotgun (WGS) entry which is preliminary data.</text>
</comment>
<dbReference type="OrthoDB" id="9814815at2"/>
<evidence type="ECO:0000313" key="5">
    <source>
        <dbReference type="EMBL" id="KIN09588.1"/>
    </source>
</evidence>
<reference evidence="5 6" key="1">
    <citation type="submission" date="2015-01" db="EMBL/GenBank/DDBJ databases">
        <title>Draft genome of Vibrio mytili type strain CAIM 528.</title>
        <authorList>
            <person name="Gonzalez-Castillo A."/>
            <person name="Gomez-Gil B."/>
            <person name="Enciso-Ibarra J."/>
        </authorList>
    </citation>
    <scope>NUCLEOTIDE SEQUENCE [LARGE SCALE GENOMIC DNA]</scope>
    <source>
        <strain evidence="5 6">CAIM 528</strain>
    </source>
</reference>
<keyword evidence="2" id="KW-0238">DNA-binding</keyword>
<dbReference type="InterPro" id="IPR018356">
    <property type="entry name" value="Tscrpt_reg_HTH_DeoR_CS"/>
</dbReference>
<proteinExistence type="predicted"/>
<evidence type="ECO:0000256" key="3">
    <source>
        <dbReference type="ARBA" id="ARBA00023163"/>
    </source>
</evidence>
<dbReference type="SMART" id="SM00420">
    <property type="entry name" value="HTH_DEOR"/>
    <property type="match status" value="1"/>
</dbReference>
<dbReference type="PRINTS" id="PR00037">
    <property type="entry name" value="HTHLACR"/>
</dbReference>
<dbReference type="AlphaFoldDB" id="A0A0C3E5G3"/>
<accession>A0A0C3E5G3</accession>
<organism evidence="5 6">
    <name type="scientific">Vibrio mytili</name>
    <dbReference type="NCBI Taxonomy" id="50718"/>
    <lineage>
        <taxon>Bacteria</taxon>
        <taxon>Pseudomonadati</taxon>
        <taxon>Pseudomonadota</taxon>
        <taxon>Gammaproteobacteria</taxon>
        <taxon>Vibrionales</taxon>
        <taxon>Vibrionaceae</taxon>
        <taxon>Vibrio</taxon>
    </lineage>
</organism>
<dbReference type="Gene3D" id="1.10.10.10">
    <property type="entry name" value="Winged helix-like DNA-binding domain superfamily/Winged helix DNA-binding domain"/>
    <property type="match status" value="1"/>
</dbReference>
<dbReference type="GO" id="GO:0003700">
    <property type="term" value="F:DNA-binding transcription factor activity"/>
    <property type="evidence" value="ECO:0007669"/>
    <property type="project" value="InterPro"/>
</dbReference>
<dbReference type="Pfam" id="PF08220">
    <property type="entry name" value="HTH_DeoR"/>
    <property type="match status" value="1"/>
</dbReference>
<dbReference type="InterPro" id="IPR014036">
    <property type="entry name" value="DeoR-like_C"/>
</dbReference>
<evidence type="ECO:0000256" key="2">
    <source>
        <dbReference type="ARBA" id="ARBA00023125"/>
    </source>
</evidence>
<dbReference type="Pfam" id="PF00455">
    <property type="entry name" value="DeoRC"/>
    <property type="match status" value="1"/>
</dbReference>
<dbReference type="PROSITE" id="PS00894">
    <property type="entry name" value="HTH_DEOR_1"/>
    <property type="match status" value="1"/>
</dbReference>
<dbReference type="Gene3D" id="3.40.50.1360">
    <property type="match status" value="1"/>
</dbReference>
<dbReference type="InterPro" id="IPR036388">
    <property type="entry name" value="WH-like_DNA-bd_sf"/>
</dbReference>
<name>A0A0C3E5G3_9VIBR</name>
<dbReference type="EMBL" id="JXOK01000076">
    <property type="protein sequence ID" value="KIN09588.1"/>
    <property type="molecule type" value="Genomic_DNA"/>
</dbReference>
<evidence type="ECO:0000313" key="6">
    <source>
        <dbReference type="Proteomes" id="UP000031977"/>
    </source>
</evidence>
<sequence>MSKRNTQLRRHAISNLVSERGEVSVDELAQKFETSEVTIRKDLASLEKNGQLLRRYGGAIAIPTEVIHEELSSNVSTRKLSLAKAAASLIRDHNRIVIDSGSTTAALIQQLNDKRGLVVMTNSLHVANALNELESEPTLLMTGGTWDTHSESFQGKVAESVLRAYDFDQLFIGADGIDLDRGTTTFNELVGLSKVMAEVSREVIVMIESEKIGRRIPNLELDWHQIDVLVTDAELKAEHKLQIEQHGVKVICA</sequence>
<dbReference type="PROSITE" id="PS51000">
    <property type="entry name" value="HTH_DEOR_2"/>
    <property type="match status" value="1"/>
</dbReference>
<keyword evidence="3" id="KW-0804">Transcription</keyword>
<keyword evidence="6" id="KW-1185">Reference proteome</keyword>
<dbReference type="SUPFAM" id="SSF100950">
    <property type="entry name" value="NagB/RpiA/CoA transferase-like"/>
    <property type="match status" value="1"/>
</dbReference>
<dbReference type="InterPro" id="IPR036390">
    <property type="entry name" value="WH_DNA-bd_sf"/>
</dbReference>
<evidence type="ECO:0000256" key="1">
    <source>
        <dbReference type="ARBA" id="ARBA00023015"/>
    </source>
</evidence>
<feature type="domain" description="HTH deoR-type" evidence="4">
    <location>
        <begin position="6"/>
        <end position="61"/>
    </location>
</feature>
<keyword evidence="1" id="KW-0805">Transcription regulation</keyword>
<dbReference type="Proteomes" id="UP000031977">
    <property type="component" value="Unassembled WGS sequence"/>
</dbReference>
<dbReference type="InterPro" id="IPR050313">
    <property type="entry name" value="Carb_Metab_HTH_regulators"/>
</dbReference>
<dbReference type="GO" id="GO:0003677">
    <property type="term" value="F:DNA binding"/>
    <property type="evidence" value="ECO:0007669"/>
    <property type="project" value="UniProtKB-KW"/>
</dbReference>
<dbReference type="RefSeq" id="WP_041156738.1">
    <property type="nucleotide sequence ID" value="NZ_CBCRVP010000014.1"/>
</dbReference>
<dbReference type="PANTHER" id="PTHR30363">
    <property type="entry name" value="HTH-TYPE TRANSCRIPTIONAL REGULATOR SRLR-RELATED"/>
    <property type="match status" value="1"/>
</dbReference>
<dbReference type="InterPro" id="IPR037171">
    <property type="entry name" value="NagB/RpiA_transferase-like"/>
</dbReference>
<dbReference type="InterPro" id="IPR001034">
    <property type="entry name" value="DeoR_HTH"/>
</dbReference>
<dbReference type="FunFam" id="3.40.50.1360:FF:000006">
    <property type="entry name" value="Glucitol operon repressor"/>
    <property type="match status" value="1"/>
</dbReference>
<protein>
    <submittedName>
        <fullName evidence="5">XRE family transcriptional regulator</fullName>
    </submittedName>
</protein>
<evidence type="ECO:0000259" key="4">
    <source>
        <dbReference type="PROSITE" id="PS51000"/>
    </source>
</evidence>
<dbReference type="SMART" id="SM01134">
    <property type="entry name" value="DeoRC"/>
    <property type="match status" value="1"/>
</dbReference>
<dbReference type="STRING" id="50718.SU60_17960"/>
<dbReference type="SUPFAM" id="SSF46785">
    <property type="entry name" value="Winged helix' DNA-binding domain"/>
    <property type="match status" value="1"/>
</dbReference>